<dbReference type="PANTHER" id="PTHR12756:SF23">
    <property type="entry name" value="CYTOSOLIC CARBOXYPEPTIDASE 3"/>
    <property type="match status" value="1"/>
</dbReference>
<comment type="caution">
    <text evidence="3">Lacks conserved residue(s) required for the propagation of feature annotation.</text>
</comment>
<reference evidence="5" key="3">
    <citation type="submission" date="2025-09" db="UniProtKB">
        <authorList>
            <consortium name="Ensembl"/>
        </authorList>
    </citation>
    <scope>IDENTIFICATION</scope>
</reference>
<dbReference type="InterPro" id="IPR050821">
    <property type="entry name" value="Cytosolic_carboxypeptidase"/>
</dbReference>
<feature type="domain" description="Peptidase M14" evidence="4">
    <location>
        <begin position="55"/>
        <end position="202"/>
    </location>
</feature>
<proteinExistence type="inferred from homology"/>
<reference evidence="5 6" key="1">
    <citation type="submission" date="2020-10" db="EMBL/GenBank/DDBJ databases">
        <title>Pygocentrus nattereri (red-bellied piranha) genome, fPygNat1, primary haplotype.</title>
        <authorList>
            <person name="Myers G."/>
            <person name="Meyer A."/>
            <person name="Karagic N."/>
            <person name="Pippel M."/>
            <person name="Winkler S."/>
            <person name="Tracey A."/>
            <person name="Wood J."/>
            <person name="Formenti G."/>
            <person name="Howe K."/>
            <person name="Fedrigo O."/>
            <person name="Jarvis E.D."/>
        </authorList>
    </citation>
    <scope>NUCLEOTIDE SEQUENCE [LARGE SCALE GENOMIC DNA]</scope>
</reference>
<evidence type="ECO:0000256" key="1">
    <source>
        <dbReference type="ARBA" id="ARBA00001947"/>
    </source>
</evidence>
<sequence length="202" mass="22990">MKQKARSLGVGWHRVGQDVSYYCNGRVHLGKPCYSLSWILLFPFDRDVCYFAHCYPYTYTKLWSHLSDIECNPRCSRFCKVRILCRSLAGNLVPVVTITNPNKEKEAPVKPAVVLSARIHPGETNSSWVMKGILDFLLGESPDAVLLRDMFVFKLLPMLNPDGVIVGNYRCSLSGRDLNRNYRSVLRDSFPSVCATQQLVKR</sequence>
<name>A0A3B4DGG1_PYGNA</name>
<dbReference type="GeneTree" id="ENSGT00940000160916"/>
<organism evidence="5 6">
    <name type="scientific">Pygocentrus nattereri</name>
    <name type="common">Red-bellied piranha</name>
    <dbReference type="NCBI Taxonomy" id="42514"/>
    <lineage>
        <taxon>Eukaryota</taxon>
        <taxon>Metazoa</taxon>
        <taxon>Chordata</taxon>
        <taxon>Craniata</taxon>
        <taxon>Vertebrata</taxon>
        <taxon>Euteleostomi</taxon>
        <taxon>Actinopterygii</taxon>
        <taxon>Neopterygii</taxon>
        <taxon>Teleostei</taxon>
        <taxon>Ostariophysi</taxon>
        <taxon>Characiformes</taxon>
        <taxon>Characoidei</taxon>
        <taxon>Pygocentrus</taxon>
    </lineage>
</organism>
<dbReference type="OMA" id="TIAGNMC"/>
<dbReference type="SUPFAM" id="SSF53187">
    <property type="entry name" value="Zn-dependent exopeptidases"/>
    <property type="match status" value="1"/>
</dbReference>
<dbReference type="GO" id="GO:0006508">
    <property type="term" value="P:proteolysis"/>
    <property type="evidence" value="ECO:0007669"/>
    <property type="project" value="InterPro"/>
</dbReference>
<protein>
    <recommendedName>
        <fullName evidence="4">Peptidase M14 domain-containing protein</fullName>
    </recommendedName>
</protein>
<evidence type="ECO:0000313" key="5">
    <source>
        <dbReference type="Ensembl" id="ENSPNAP00000022528.2"/>
    </source>
</evidence>
<dbReference type="GO" id="GO:0004181">
    <property type="term" value="F:metallocarboxypeptidase activity"/>
    <property type="evidence" value="ECO:0007669"/>
    <property type="project" value="InterPro"/>
</dbReference>
<reference evidence="5" key="2">
    <citation type="submission" date="2025-08" db="UniProtKB">
        <authorList>
            <consortium name="Ensembl"/>
        </authorList>
    </citation>
    <scope>IDENTIFICATION</scope>
</reference>
<keyword evidence="6" id="KW-1185">Reference proteome</keyword>
<dbReference type="Gene3D" id="2.60.40.3120">
    <property type="match status" value="1"/>
</dbReference>
<evidence type="ECO:0000256" key="3">
    <source>
        <dbReference type="PROSITE-ProRule" id="PRU01379"/>
    </source>
</evidence>
<dbReference type="Ensembl" id="ENSPNAT00000041274.2">
    <property type="protein sequence ID" value="ENSPNAP00000022528.2"/>
    <property type="gene ID" value="ENSPNAG00000029921.2"/>
</dbReference>
<dbReference type="STRING" id="42514.ENSPNAP00000022528"/>
<dbReference type="PANTHER" id="PTHR12756">
    <property type="entry name" value="CYTOSOLIC CARBOXYPEPTIDASE"/>
    <property type="match status" value="1"/>
</dbReference>
<comment type="cofactor">
    <cofactor evidence="1">
        <name>Zn(2+)</name>
        <dbReference type="ChEBI" id="CHEBI:29105"/>
    </cofactor>
</comment>
<dbReference type="GO" id="GO:0008270">
    <property type="term" value="F:zinc ion binding"/>
    <property type="evidence" value="ECO:0007669"/>
    <property type="project" value="InterPro"/>
</dbReference>
<dbReference type="AlphaFoldDB" id="A0A3B4DGG1"/>
<accession>A0A3B4DGG1</accession>
<evidence type="ECO:0000256" key="2">
    <source>
        <dbReference type="ARBA" id="ARBA00005988"/>
    </source>
</evidence>
<dbReference type="Proteomes" id="UP001501920">
    <property type="component" value="Chromosome 11"/>
</dbReference>
<comment type="similarity">
    <text evidence="2 3">Belongs to the peptidase M14 family.</text>
</comment>
<dbReference type="InterPro" id="IPR000834">
    <property type="entry name" value="Peptidase_M14"/>
</dbReference>
<dbReference type="Gene3D" id="3.40.630.10">
    <property type="entry name" value="Zn peptidases"/>
    <property type="match status" value="1"/>
</dbReference>
<dbReference type="Pfam" id="PF00246">
    <property type="entry name" value="Peptidase_M14"/>
    <property type="match status" value="1"/>
</dbReference>
<evidence type="ECO:0000259" key="4">
    <source>
        <dbReference type="PROSITE" id="PS52035"/>
    </source>
</evidence>
<evidence type="ECO:0000313" key="6">
    <source>
        <dbReference type="Proteomes" id="UP001501920"/>
    </source>
</evidence>
<dbReference type="PROSITE" id="PS52035">
    <property type="entry name" value="PEPTIDASE_M14"/>
    <property type="match status" value="1"/>
</dbReference>